<organism evidence="2">
    <name type="scientific">Streptomyces longisporoflavus</name>
    <dbReference type="NCBI Taxonomy" id="28044"/>
    <lineage>
        <taxon>Bacteria</taxon>
        <taxon>Bacillati</taxon>
        <taxon>Actinomycetota</taxon>
        <taxon>Actinomycetes</taxon>
        <taxon>Kitasatosporales</taxon>
        <taxon>Streptomycetaceae</taxon>
        <taxon>Streptomyces</taxon>
    </lineage>
</organism>
<name>D7F1J9_9ACTN</name>
<dbReference type="EMBL" id="FJ462704">
    <property type="protein sequence ID" value="ACR50752.1"/>
    <property type="molecule type" value="Genomic_DNA"/>
</dbReference>
<protein>
    <submittedName>
        <fullName evidence="2">Uncharacterized protein</fullName>
    </submittedName>
</protein>
<evidence type="ECO:0000256" key="1">
    <source>
        <dbReference type="SAM" id="MobiDB-lite"/>
    </source>
</evidence>
<feature type="region of interest" description="Disordered" evidence="1">
    <location>
        <begin position="373"/>
        <end position="393"/>
    </location>
</feature>
<reference evidence="2" key="1">
    <citation type="submission" date="2008-11" db="EMBL/GenBank/DDBJ databases">
        <title>Different origins of the tetronate ring in near mirror-image antibiotics:evidence for convergent evolution?</title>
        <authorList>
            <person name="Demydchuk Y.A."/>
            <person name="Sun Y."/>
            <person name="Leadlay P.F."/>
        </authorList>
    </citation>
    <scope>NUCLEOTIDE SEQUENCE</scope>
    <source>
        <strain evidence="2">NCIMB 11426</strain>
    </source>
</reference>
<dbReference type="AlphaFoldDB" id="D7F1J9"/>
<proteinExistence type="predicted"/>
<accession>D7F1J9</accession>
<evidence type="ECO:0000313" key="2">
    <source>
        <dbReference type="EMBL" id="ACR50752.1"/>
    </source>
</evidence>
<sequence length="472" mass="49665">MRCTAPAAGAPPRGRTALLPGHAPALARRRLADDLGVPVSAGLDRPPLRRVVDMDEAEPLVVAVRPLEVVQQRPREVPGQRHPLAYGTRAGRQMLLQIAGALRVVDRAVVPQDVRVGRAVLGDVHALCAVLLGQPHQQLLQAVRVHLPVHRRVAHARQIDLLGVRRGPGRVVGDDLAEVVVQPQPVQRRGDGLQIAGALGQLHPVQVEHVLRVAAPVDRVQPPAVDVTVGPHGRRPVRLAVGGRLDRTEVVHDADTGVGGRRADGLDGETVTEVQMVRGVHRGLDVGETRRHPSLQMADPRGAQRLVEGRPVLDPVAQTLGDDGGVGGEVLGRLAGRPAAAVLERLREVPVVERGEGGDARLQQAVHQPVVEGDPGLVHRPVPAGDDTRPGEREAVRADPEPLHEADVLGHPVVVVTGDVPGVAVVDLARGVGEGVPDRGRAAVLGDGALDLIGGCGDAPEEIVGEGVEVVH</sequence>